<dbReference type="GeneID" id="60420367"/>
<dbReference type="OrthoDB" id="12029at2157"/>
<dbReference type="PANTHER" id="PTHR43562">
    <property type="entry name" value="NAPA-TYPE SODIUM/HYDROGEN ANTIPORTER"/>
    <property type="match status" value="1"/>
</dbReference>
<dbReference type="PANTHER" id="PTHR43562:SF3">
    <property type="entry name" value="SODIUM ION_PROTON EXCHANGER (EUROFUNG)"/>
    <property type="match status" value="1"/>
</dbReference>
<feature type="transmembrane region" description="Helical" evidence="10">
    <location>
        <begin position="98"/>
        <end position="124"/>
    </location>
</feature>
<evidence type="ECO:0000256" key="2">
    <source>
        <dbReference type="ARBA" id="ARBA00022448"/>
    </source>
</evidence>
<feature type="transmembrane region" description="Helical" evidence="10">
    <location>
        <begin position="6"/>
        <end position="25"/>
    </location>
</feature>
<dbReference type="EMBL" id="CP012850">
    <property type="protein sequence ID" value="ALI34370.1"/>
    <property type="molecule type" value="Genomic_DNA"/>
</dbReference>
<evidence type="ECO:0000256" key="6">
    <source>
        <dbReference type="ARBA" id="ARBA00023053"/>
    </source>
</evidence>
<evidence type="ECO:0000256" key="10">
    <source>
        <dbReference type="SAM" id="Phobius"/>
    </source>
</evidence>
<feature type="domain" description="Cation/H+ exchanger transmembrane" evidence="11">
    <location>
        <begin position="18"/>
        <end position="392"/>
    </location>
</feature>
<keyword evidence="6" id="KW-0915">Sodium</keyword>
<keyword evidence="8 10" id="KW-0472">Membrane</keyword>
<keyword evidence="3" id="KW-0050">Antiport</keyword>
<feature type="transmembrane region" description="Helical" evidence="10">
    <location>
        <begin position="130"/>
        <end position="149"/>
    </location>
</feature>
<accession>A0A654LU85</accession>
<feature type="transmembrane region" description="Helical" evidence="10">
    <location>
        <begin position="372"/>
        <end position="391"/>
    </location>
</feature>
<evidence type="ECO:0000313" key="13">
    <source>
        <dbReference type="Proteomes" id="UP000058925"/>
    </source>
</evidence>
<sequence>MASESVFIHIIISLSILLFSAKILAEIFQRIKQPVVLGELLAGIIVGPYALGGLPLFGGEPLVVLDETVKYIGELAAIIILFIAGLEITPREFLRGGIASFTVGAIGVIVPFSVGFAVLSIYGLGSFETLLIATALTATSIAISIQVLTELGKMQSKEARLILGAAIVDDILAIAVLSVVVTMVQSGDTAPQIMDILFIILKILGLFAVLLIGAIFLVPRILHREKLWKSKGSIEGITTAIFFGIAGVAAYVGLSPIVGAFAAGMAVASTKLVKQVEEYAQKLQFIFAPLFFAIIGAQVDLRGINMDVLVISGIIIAIAISTKLVGCGLPSLIFLKDKTSSMRVGIGMISRGEVGLIVAGVGVTSGVLSTDIYTSIIIMVATTTIITPIWLKKSFKNTLAEN</sequence>
<evidence type="ECO:0000256" key="1">
    <source>
        <dbReference type="ARBA" id="ARBA00004141"/>
    </source>
</evidence>
<organism evidence="12 13">
    <name type="scientific">Candidatus Nitrosocosmicus oleophilus</name>
    <dbReference type="NCBI Taxonomy" id="1353260"/>
    <lineage>
        <taxon>Archaea</taxon>
        <taxon>Nitrososphaerota</taxon>
        <taxon>Nitrososphaeria</taxon>
        <taxon>Nitrososphaerales</taxon>
        <taxon>Nitrososphaeraceae</taxon>
        <taxon>Candidatus Nitrosocosmicus</taxon>
    </lineage>
</organism>
<dbReference type="Pfam" id="PF00999">
    <property type="entry name" value="Na_H_Exchanger"/>
    <property type="match status" value="1"/>
</dbReference>
<evidence type="ECO:0000256" key="7">
    <source>
        <dbReference type="ARBA" id="ARBA00023065"/>
    </source>
</evidence>
<comment type="subcellular location">
    <subcellularLocation>
        <location evidence="1">Membrane</location>
        <topology evidence="1">Multi-pass membrane protein</topology>
    </subcellularLocation>
</comment>
<evidence type="ECO:0000256" key="4">
    <source>
        <dbReference type="ARBA" id="ARBA00022692"/>
    </source>
</evidence>
<dbReference type="GO" id="GO:0006814">
    <property type="term" value="P:sodium ion transport"/>
    <property type="evidence" value="ECO:0007669"/>
    <property type="project" value="UniProtKB-KW"/>
</dbReference>
<evidence type="ECO:0000256" key="3">
    <source>
        <dbReference type="ARBA" id="ARBA00022449"/>
    </source>
</evidence>
<dbReference type="KEGG" id="taa:NMY3_00156"/>
<feature type="transmembrane region" description="Helical" evidence="10">
    <location>
        <begin position="37"/>
        <end position="57"/>
    </location>
</feature>
<gene>
    <name evidence="12" type="primary">nhaS3</name>
    <name evidence="12" type="ORF">NMY3_00156</name>
</gene>
<dbReference type="InterPro" id="IPR038770">
    <property type="entry name" value="Na+/solute_symporter_sf"/>
</dbReference>
<keyword evidence="9" id="KW-0739">Sodium transport</keyword>
<evidence type="ECO:0000256" key="5">
    <source>
        <dbReference type="ARBA" id="ARBA00022989"/>
    </source>
</evidence>
<keyword evidence="2" id="KW-0813">Transport</keyword>
<dbReference type="InterPro" id="IPR006153">
    <property type="entry name" value="Cation/H_exchanger_TM"/>
</dbReference>
<feature type="transmembrane region" description="Helical" evidence="10">
    <location>
        <begin position="196"/>
        <end position="218"/>
    </location>
</feature>
<dbReference type="GO" id="GO:0016020">
    <property type="term" value="C:membrane"/>
    <property type="evidence" value="ECO:0007669"/>
    <property type="project" value="UniProtKB-SubCell"/>
</dbReference>
<dbReference type="RefSeq" id="WP_196817045.1">
    <property type="nucleotide sequence ID" value="NZ_CP012850.1"/>
</dbReference>
<protein>
    <submittedName>
        <fullName evidence="12">High-affinity Na(+)/H(+) antiporter NhaS3</fullName>
    </submittedName>
</protein>
<evidence type="ECO:0000259" key="11">
    <source>
        <dbReference type="Pfam" id="PF00999"/>
    </source>
</evidence>
<feature type="transmembrane region" description="Helical" evidence="10">
    <location>
        <begin position="161"/>
        <end position="184"/>
    </location>
</feature>
<keyword evidence="4 10" id="KW-0812">Transmembrane</keyword>
<proteinExistence type="predicted"/>
<keyword evidence="5 10" id="KW-1133">Transmembrane helix</keyword>
<dbReference type="Gene3D" id="1.20.1530.20">
    <property type="match status" value="1"/>
</dbReference>
<keyword evidence="7" id="KW-0406">Ion transport</keyword>
<reference evidence="13" key="1">
    <citation type="submission" date="2015-10" db="EMBL/GenBank/DDBJ databases">
        <title>Niche specialization of a soil ammonia-oxidizing archaeon, Candidatus Nitrosocosmicus oleophilus.</title>
        <authorList>
            <person name="Jung M.-Y."/>
            <person name="Rhee S.-K."/>
        </authorList>
    </citation>
    <scope>NUCLEOTIDE SEQUENCE [LARGE SCALE GENOMIC DNA]</scope>
    <source>
        <strain evidence="13">MY3</strain>
    </source>
</reference>
<feature type="transmembrane region" description="Helical" evidence="10">
    <location>
        <begin position="308"/>
        <end position="335"/>
    </location>
</feature>
<dbReference type="GO" id="GO:1902600">
    <property type="term" value="P:proton transmembrane transport"/>
    <property type="evidence" value="ECO:0007669"/>
    <property type="project" value="InterPro"/>
</dbReference>
<keyword evidence="13" id="KW-1185">Reference proteome</keyword>
<evidence type="ECO:0000313" key="12">
    <source>
        <dbReference type="EMBL" id="ALI34370.1"/>
    </source>
</evidence>
<evidence type="ECO:0000256" key="8">
    <source>
        <dbReference type="ARBA" id="ARBA00023136"/>
    </source>
</evidence>
<evidence type="ECO:0000256" key="9">
    <source>
        <dbReference type="ARBA" id="ARBA00023201"/>
    </source>
</evidence>
<feature type="transmembrane region" description="Helical" evidence="10">
    <location>
        <begin position="69"/>
        <end position="86"/>
    </location>
</feature>
<name>A0A654LU85_9ARCH</name>
<dbReference type="GO" id="GO:0015297">
    <property type="term" value="F:antiporter activity"/>
    <property type="evidence" value="ECO:0007669"/>
    <property type="project" value="UniProtKB-KW"/>
</dbReference>
<dbReference type="AlphaFoldDB" id="A0A654LU85"/>
<dbReference type="Proteomes" id="UP000058925">
    <property type="component" value="Chromosome"/>
</dbReference>
<feature type="transmembrane region" description="Helical" evidence="10">
    <location>
        <begin position="239"/>
        <end position="263"/>
    </location>
</feature>